<feature type="compositionally biased region" description="Polar residues" evidence="1">
    <location>
        <begin position="361"/>
        <end position="378"/>
    </location>
</feature>
<sequence length="441" mass="46777">MIQVRKPGRPLANCPGHLPGQPCECLRQTVVAAIPRRARCGECRDHTSTTGSTPAPAPQSEHPVNPGAPVASPSKPSFRVSKPVARPSSRRQSHVADNLDRLGRMDPANCNILNGFPNGQMPTEHGPMNFEANRAFQSPMMGSVDPSISPMYPTPLGYPMPMIPPSIHNGNIGIDPAMSLMNGGFAVGNGFGAPEESVGYGSEASGVVFAPASDAGSTSLEAMTPAPPKQLLRTEITEPNDYNQTTGPSVGVQMAQQSPTTAPQNDAIYQTPSHGYSMNYGNSNNPYTWAQWQQQQIQVGGPFAYQPDQDANTQGGLAYTGCTCGSTCECPYCLQHPYNTATRDRILNLWGVVKEENEVPSSVMQESASPNCTTSSTPEALEAGSHVTSSQEGSPTPNEGNYLLIEFPCDGDETNCLCGDSCICDGCATHPPKATQNPPPE</sequence>
<keyword evidence="3" id="KW-1185">Reference proteome</keyword>
<reference evidence="2 3" key="1">
    <citation type="submission" date="2023-01" db="EMBL/GenBank/DDBJ databases">
        <title>Analysis of 21 Apiospora genomes using comparative genomics revels a genus with tremendous synthesis potential of carbohydrate active enzymes and secondary metabolites.</title>
        <authorList>
            <person name="Sorensen T."/>
        </authorList>
    </citation>
    <scope>NUCLEOTIDE SEQUENCE [LARGE SCALE GENOMIC DNA]</scope>
    <source>
        <strain evidence="2 3">CBS 33761</strain>
    </source>
</reference>
<protein>
    <submittedName>
        <fullName evidence="2">Zinc copper-regulated transcription factor</fullName>
    </submittedName>
</protein>
<comment type="caution">
    <text evidence="2">The sequence shown here is derived from an EMBL/GenBank/DDBJ whole genome shotgun (WGS) entry which is preliminary data.</text>
</comment>
<feature type="compositionally biased region" description="Polar residues" evidence="1">
    <location>
        <begin position="386"/>
        <end position="397"/>
    </location>
</feature>
<evidence type="ECO:0000313" key="2">
    <source>
        <dbReference type="EMBL" id="KAK8034630.1"/>
    </source>
</evidence>
<proteinExistence type="predicted"/>
<name>A0ABR1SJX8_9PEZI</name>
<evidence type="ECO:0000256" key="1">
    <source>
        <dbReference type="SAM" id="MobiDB-lite"/>
    </source>
</evidence>
<accession>A0ABR1SJX8</accession>
<evidence type="ECO:0000313" key="3">
    <source>
        <dbReference type="Proteomes" id="UP001444661"/>
    </source>
</evidence>
<dbReference type="Proteomes" id="UP001444661">
    <property type="component" value="Unassembled WGS sequence"/>
</dbReference>
<gene>
    <name evidence="2" type="ORF">PG993_009625</name>
</gene>
<dbReference type="EMBL" id="JAQQWK010000009">
    <property type="protein sequence ID" value="KAK8034630.1"/>
    <property type="molecule type" value="Genomic_DNA"/>
</dbReference>
<organism evidence="2 3">
    <name type="scientific">Apiospora rasikravindrae</name>
    <dbReference type="NCBI Taxonomy" id="990691"/>
    <lineage>
        <taxon>Eukaryota</taxon>
        <taxon>Fungi</taxon>
        <taxon>Dikarya</taxon>
        <taxon>Ascomycota</taxon>
        <taxon>Pezizomycotina</taxon>
        <taxon>Sordariomycetes</taxon>
        <taxon>Xylariomycetidae</taxon>
        <taxon>Amphisphaeriales</taxon>
        <taxon>Apiosporaceae</taxon>
        <taxon>Apiospora</taxon>
    </lineage>
</organism>
<feature type="region of interest" description="Disordered" evidence="1">
    <location>
        <begin position="43"/>
        <end position="95"/>
    </location>
</feature>
<feature type="region of interest" description="Disordered" evidence="1">
    <location>
        <begin position="361"/>
        <end position="397"/>
    </location>
</feature>